<keyword evidence="3 6" id="KW-0547">Nucleotide-binding</keyword>
<dbReference type="InterPro" id="IPR000719">
    <property type="entry name" value="Prot_kinase_dom"/>
</dbReference>
<dbReference type="EMBL" id="NCKU01005847">
    <property type="protein sequence ID" value="RWS04108.1"/>
    <property type="molecule type" value="Genomic_DNA"/>
</dbReference>
<name>A0A3S3NY26_9ACAR</name>
<proteinExistence type="inferred from homology"/>
<dbReference type="FunFam" id="1.10.510.10:FF:000594">
    <property type="entry name" value="Myosin light chain kinase isoform-III"/>
    <property type="match status" value="1"/>
</dbReference>
<dbReference type="EMBL" id="NCKU01005830">
    <property type="protein sequence ID" value="RWS04116.1"/>
    <property type="molecule type" value="Genomic_DNA"/>
</dbReference>
<gene>
    <name evidence="10" type="ORF">B4U79_01664</name>
    <name evidence="11" type="ORF">B4U79_14808</name>
</gene>
<dbReference type="InterPro" id="IPR011009">
    <property type="entry name" value="Kinase-like_dom_sf"/>
</dbReference>
<dbReference type="CDD" id="cd14103">
    <property type="entry name" value="STKc_MLCK"/>
    <property type="match status" value="1"/>
</dbReference>
<organism evidence="11 12">
    <name type="scientific">Dinothrombium tinctorium</name>
    <dbReference type="NCBI Taxonomy" id="1965070"/>
    <lineage>
        <taxon>Eukaryota</taxon>
        <taxon>Metazoa</taxon>
        <taxon>Ecdysozoa</taxon>
        <taxon>Arthropoda</taxon>
        <taxon>Chelicerata</taxon>
        <taxon>Arachnida</taxon>
        <taxon>Acari</taxon>
        <taxon>Acariformes</taxon>
        <taxon>Trombidiformes</taxon>
        <taxon>Prostigmata</taxon>
        <taxon>Anystina</taxon>
        <taxon>Parasitengona</taxon>
        <taxon>Trombidioidea</taxon>
        <taxon>Trombidiidae</taxon>
        <taxon>Dinothrombium</taxon>
    </lineage>
</organism>
<dbReference type="Gene3D" id="1.10.510.10">
    <property type="entry name" value="Transferase(Phosphotransferase) domain 1"/>
    <property type="match status" value="1"/>
</dbReference>
<dbReference type="Gene3D" id="3.30.200.20">
    <property type="entry name" value="Phosphorylase Kinase, domain 1"/>
    <property type="match status" value="1"/>
</dbReference>
<protein>
    <submittedName>
        <fullName evidence="11">Myosin light chain kinase: smooth muscle-like protein</fullName>
    </submittedName>
</protein>
<evidence type="ECO:0000256" key="2">
    <source>
        <dbReference type="ARBA" id="ARBA00022679"/>
    </source>
</evidence>
<accession>A0A3S3NY26</accession>
<evidence type="ECO:0000313" key="11">
    <source>
        <dbReference type="EMBL" id="RWS04116.1"/>
    </source>
</evidence>
<feature type="binding site" evidence="6">
    <location>
        <position position="70"/>
    </location>
    <ligand>
        <name>ATP</name>
        <dbReference type="ChEBI" id="CHEBI:30616"/>
    </ligand>
</feature>
<dbReference type="PANTHER" id="PTHR24342:SF20">
    <property type="entry name" value="MYOSIN LIGHT CHAIN KINASE, SMOOTH MUSCLE"/>
    <property type="match status" value="1"/>
</dbReference>
<dbReference type="GO" id="GO:0005634">
    <property type="term" value="C:nucleus"/>
    <property type="evidence" value="ECO:0007669"/>
    <property type="project" value="TreeGrafter"/>
</dbReference>
<dbReference type="InterPro" id="IPR008271">
    <property type="entry name" value="Ser/Thr_kinase_AS"/>
</dbReference>
<keyword evidence="12" id="KW-1185">Reference proteome</keyword>
<dbReference type="OrthoDB" id="10260894at2759"/>
<dbReference type="GO" id="GO:0035556">
    <property type="term" value="P:intracellular signal transduction"/>
    <property type="evidence" value="ECO:0007669"/>
    <property type="project" value="TreeGrafter"/>
</dbReference>
<dbReference type="AlphaFoldDB" id="A0A3S3NY26"/>
<dbReference type="PROSITE" id="PS00107">
    <property type="entry name" value="PROTEIN_KINASE_ATP"/>
    <property type="match status" value="1"/>
</dbReference>
<dbReference type="InterPro" id="IPR017441">
    <property type="entry name" value="Protein_kinase_ATP_BS"/>
</dbReference>
<evidence type="ECO:0000256" key="4">
    <source>
        <dbReference type="ARBA" id="ARBA00022777"/>
    </source>
</evidence>
<dbReference type="FunFam" id="3.30.200.20:FF:000042">
    <property type="entry name" value="Aurora kinase A"/>
    <property type="match status" value="1"/>
</dbReference>
<evidence type="ECO:0000256" key="6">
    <source>
        <dbReference type="PROSITE-ProRule" id="PRU10141"/>
    </source>
</evidence>
<dbReference type="PROSITE" id="PS50011">
    <property type="entry name" value="PROTEIN_KINASE_DOM"/>
    <property type="match status" value="1"/>
</dbReference>
<feature type="region of interest" description="Disordered" evidence="8">
    <location>
        <begin position="1"/>
        <end position="20"/>
    </location>
</feature>
<evidence type="ECO:0000256" key="8">
    <source>
        <dbReference type="SAM" id="MobiDB-lite"/>
    </source>
</evidence>
<keyword evidence="4 11" id="KW-0418">Kinase</keyword>
<evidence type="ECO:0000256" key="5">
    <source>
        <dbReference type="ARBA" id="ARBA00022840"/>
    </source>
</evidence>
<dbReference type="SMART" id="SM00220">
    <property type="entry name" value="S_TKc"/>
    <property type="match status" value="1"/>
</dbReference>
<evidence type="ECO:0000256" key="7">
    <source>
        <dbReference type="RuleBase" id="RU000304"/>
    </source>
</evidence>
<dbReference type="GO" id="GO:0005524">
    <property type="term" value="F:ATP binding"/>
    <property type="evidence" value="ECO:0007669"/>
    <property type="project" value="UniProtKB-UniRule"/>
</dbReference>
<dbReference type="GO" id="GO:0043065">
    <property type="term" value="P:positive regulation of apoptotic process"/>
    <property type="evidence" value="ECO:0007669"/>
    <property type="project" value="TreeGrafter"/>
</dbReference>
<evidence type="ECO:0000313" key="12">
    <source>
        <dbReference type="Proteomes" id="UP000285301"/>
    </source>
</evidence>
<feature type="domain" description="Protein kinase" evidence="9">
    <location>
        <begin position="34"/>
        <end position="290"/>
    </location>
</feature>
<comment type="similarity">
    <text evidence="7">Belongs to the protein kinase superfamily.</text>
</comment>
<dbReference type="PANTHER" id="PTHR24342">
    <property type="entry name" value="SERINE/THREONINE-PROTEIN KINASE 17"/>
    <property type="match status" value="1"/>
</dbReference>
<comment type="caution">
    <text evidence="11">The sequence shown here is derived from an EMBL/GenBank/DDBJ whole genome shotgun (WGS) entry which is preliminary data.</text>
</comment>
<evidence type="ECO:0000313" key="10">
    <source>
        <dbReference type="EMBL" id="RWS04108.1"/>
    </source>
</evidence>
<dbReference type="Proteomes" id="UP000285301">
    <property type="component" value="Unassembled WGS sequence"/>
</dbReference>
<evidence type="ECO:0000256" key="3">
    <source>
        <dbReference type="ARBA" id="ARBA00022741"/>
    </source>
</evidence>
<keyword evidence="5 6" id="KW-0067">ATP-binding</keyword>
<sequence>MIHVSELDSDEEETKNQFQPRKVVIKNKDPKTEYTMNEELGRGKFGVVYRCTSKETRRQFAAKYVQVAKKEDRKDVERELDIMSTLQHRRLLQLFDAFDISTSEMCLILELIEGGELFERVICDDFLLTEKSSVIFTRQICEGAEYMHSKYILHLDMKPENILCVTRTGNRIKIIDFGLARRFTPGEKLQVLFGTPEFCAPEVVNYERVGPTTDMWSIGVITYVLLSGLSPFMGDSDLETMANVTSAQWDFEDEAFDMISDEAKDFISKLLVKDKDERMTATEALNHPWLKRRKRRSEVILDKTKLKKFVIRKKWQKATHAIIALKRFRENL</sequence>
<reference evidence="11 12" key="1">
    <citation type="journal article" date="2018" name="Gigascience">
        <title>Genomes of trombidid mites reveal novel predicted allergens and laterally-transferred genes associated with secondary metabolism.</title>
        <authorList>
            <person name="Dong X."/>
            <person name="Chaisiri K."/>
            <person name="Xia D."/>
            <person name="Armstrong S.D."/>
            <person name="Fang Y."/>
            <person name="Donnelly M.J."/>
            <person name="Kadowaki T."/>
            <person name="McGarry J.W."/>
            <person name="Darby A.C."/>
            <person name="Makepeace B.L."/>
        </authorList>
    </citation>
    <scope>NUCLEOTIDE SEQUENCE [LARGE SCALE GENOMIC DNA]</scope>
    <source>
        <strain evidence="11">UoL-WK</strain>
    </source>
</reference>
<reference evidence="11" key="2">
    <citation type="submission" date="2018-11" db="EMBL/GenBank/DDBJ databases">
        <title>Trombidioid mite genomics.</title>
        <authorList>
            <person name="Dong X."/>
        </authorList>
    </citation>
    <scope>NUCLEOTIDE SEQUENCE</scope>
    <source>
        <strain evidence="11">UoL-WK</strain>
    </source>
</reference>
<dbReference type="Pfam" id="PF00069">
    <property type="entry name" value="Pkinase"/>
    <property type="match status" value="1"/>
</dbReference>
<keyword evidence="2" id="KW-0808">Transferase</keyword>
<dbReference type="GO" id="GO:0004674">
    <property type="term" value="F:protein serine/threonine kinase activity"/>
    <property type="evidence" value="ECO:0007669"/>
    <property type="project" value="UniProtKB-KW"/>
</dbReference>
<dbReference type="PROSITE" id="PS00108">
    <property type="entry name" value="PROTEIN_KINASE_ST"/>
    <property type="match status" value="1"/>
</dbReference>
<dbReference type="STRING" id="1965070.A0A3S3NY26"/>
<keyword evidence="1 7" id="KW-0723">Serine/threonine-protein kinase</keyword>
<dbReference type="SUPFAM" id="SSF56112">
    <property type="entry name" value="Protein kinase-like (PK-like)"/>
    <property type="match status" value="1"/>
</dbReference>
<evidence type="ECO:0000256" key="1">
    <source>
        <dbReference type="ARBA" id="ARBA00022527"/>
    </source>
</evidence>
<evidence type="ECO:0000259" key="9">
    <source>
        <dbReference type="PROSITE" id="PS50011"/>
    </source>
</evidence>